<dbReference type="AlphaFoldDB" id="B3JNV2"/>
<dbReference type="eggNOG" id="COG3385">
    <property type="taxonomic scope" value="Bacteria"/>
</dbReference>
<proteinExistence type="predicted"/>
<evidence type="ECO:0000313" key="1">
    <source>
        <dbReference type="EMBL" id="EDU99517.1"/>
    </source>
</evidence>
<dbReference type="EMBL" id="ABIY02000118">
    <property type="protein sequence ID" value="EDU99517.1"/>
    <property type="molecule type" value="Genomic_DNA"/>
</dbReference>
<name>B3JNV2_9BACT</name>
<sequence length="45" mass="5259">MTKETLLMQYQSECLSALKSVANIQKPFEKTFMDTMKLFMAIPDR</sequence>
<accession>B3JNV2</accession>
<dbReference type="Proteomes" id="UP000003146">
    <property type="component" value="Unassembled WGS sequence"/>
</dbReference>
<organism evidence="1 2">
    <name type="scientific">Phocaeicola coprocola DSM 17136</name>
    <dbReference type="NCBI Taxonomy" id="470145"/>
    <lineage>
        <taxon>Bacteria</taxon>
        <taxon>Pseudomonadati</taxon>
        <taxon>Bacteroidota</taxon>
        <taxon>Bacteroidia</taxon>
        <taxon>Bacteroidales</taxon>
        <taxon>Bacteroidaceae</taxon>
        <taxon>Phocaeicola</taxon>
    </lineage>
</organism>
<evidence type="ECO:0000313" key="2">
    <source>
        <dbReference type="Proteomes" id="UP000003146"/>
    </source>
</evidence>
<feature type="non-terminal residue" evidence="1">
    <location>
        <position position="45"/>
    </location>
</feature>
<reference evidence="1 2" key="2">
    <citation type="submission" date="2008-04" db="EMBL/GenBank/DDBJ databases">
        <authorList>
            <person name="Fulton L."/>
            <person name="Clifton S."/>
            <person name="Fulton B."/>
            <person name="Xu J."/>
            <person name="Minx P."/>
            <person name="Pepin K.H."/>
            <person name="Johnson M."/>
            <person name="Thiruvilangam P."/>
            <person name="Bhonagiri V."/>
            <person name="Nash W.E."/>
            <person name="Mardis E.R."/>
            <person name="Wilson R.K."/>
        </authorList>
    </citation>
    <scope>NUCLEOTIDE SEQUENCE [LARGE SCALE GENOMIC DNA]</scope>
    <source>
        <strain evidence="1 2">DSM 17136</strain>
    </source>
</reference>
<dbReference type="HOGENOM" id="CLU_3208986_0_0_10"/>
<protein>
    <submittedName>
        <fullName evidence="1">Uncharacterized protein</fullName>
    </submittedName>
</protein>
<reference evidence="1 2" key="1">
    <citation type="submission" date="2008-04" db="EMBL/GenBank/DDBJ databases">
        <title>Draft genome sequence of Bacteroides coprocola (DSM 17136).</title>
        <authorList>
            <person name="Sudarsanam P."/>
            <person name="Ley R."/>
            <person name="Guruge J."/>
            <person name="Turnbaugh P.J."/>
            <person name="Mahowald M."/>
            <person name="Liep D."/>
            <person name="Gordon J."/>
        </authorList>
    </citation>
    <scope>NUCLEOTIDE SEQUENCE [LARGE SCALE GENOMIC DNA]</scope>
    <source>
        <strain evidence="1 2">DSM 17136</strain>
    </source>
</reference>
<gene>
    <name evidence="1" type="ORF">BACCOP_03618</name>
</gene>
<comment type="caution">
    <text evidence="1">The sequence shown here is derived from an EMBL/GenBank/DDBJ whole genome shotgun (WGS) entry which is preliminary data.</text>
</comment>